<protein>
    <recommendedName>
        <fullName evidence="6">GAR domain-containing protein</fullName>
    </recommendedName>
</protein>
<dbReference type="SMART" id="SM00243">
    <property type="entry name" value="GAS2"/>
    <property type="match status" value="1"/>
</dbReference>
<dbReference type="Proteomes" id="UP001620645">
    <property type="component" value="Unassembled WGS sequence"/>
</dbReference>
<dbReference type="InterPro" id="IPR036534">
    <property type="entry name" value="GAR_dom_sf"/>
</dbReference>
<feature type="coiled-coil region" evidence="4">
    <location>
        <begin position="1159"/>
        <end position="1196"/>
    </location>
</feature>
<keyword evidence="2" id="KW-0963">Cytoplasm</keyword>
<comment type="caution">
    <text evidence="7">The sequence shown here is derived from an EMBL/GenBank/DDBJ whole genome shotgun (WGS) entry which is preliminary data.</text>
</comment>
<dbReference type="CDD" id="cd00176">
    <property type="entry name" value="SPEC"/>
    <property type="match status" value="5"/>
</dbReference>
<dbReference type="SUPFAM" id="SSF46966">
    <property type="entry name" value="Spectrin repeat"/>
    <property type="match status" value="19"/>
</dbReference>
<feature type="region of interest" description="Disordered" evidence="5">
    <location>
        <begin position="3380"/>
        <end position="3453"/>
    </location>
</feature>
<feature type="coiled-coil region" evidence="4">
    <location>
        <begin position="3108"/>
        <end position="3166"/>
    </location>
</feature>
<feature type="compositionally biased region" description="Basic residues" evidence="5">
    <location>
        <begin position="1"/>
        <end position="12"/>
    </location>
</feature>
<keyword evidence="8" id="KW-1185">Reference proteome</keyword>
<dbReference type="GO" id="GO:0005856">
    <property type="term" value="C:cytoskeleton"/>
    <property type="evidence" value="ECO:0007669"/>
    <property type="project" value="UniProtKB-SubCell"/>
</dbReference>
<gene>
    <name evidence="7" type="ORF">niasHS_010440</name>
</gene>
<dbReference type="InterPro" id="IPR003108">
    <property type="entry name" value="GAR_dom"/>
</dbReference>
<feature type="compositionally biased region" description="Low complexity" evidence="5">
    <location>
        <begin position="3778"/>
        <end position="3790"/>
    </location>
</feature>
<feature type="coiled-coil region" evidence="4">
    <location>
        <begin position="929"/>
        <end position="984"/>
    </location>
</feature>
<feature type="compositionally biased region" description="Low complexity" evidence="5">
    <location>
        <begin position="3697"/>
        <end position="3707"/>
    </location>
</feature>
<organism evidence="7 8">
    <name type="scientific">Heterodera schachtii</name>
    <name type="common">Sugarbeet cyst nematode worm</name>
    <name type="synonym">Tylenchus schachtii</name>
    <dbReference type="NCBI Taxonomy" id="97005"/>
    <lineage>
        <taxon>Eukaryota</taxon>
        <taxon>Metazoa</taxon>
        <taxon>Ecdysozoa</taxon>
        <taxon>Nematoda</taxon>
        <taxon>Chromadorea</taxon>
        <taxon>Rhabditida</taxon>
        <taxon>Tylenchina</taxon>
        <taxon>Tylenchomorpha</taxon>
        <taxon>Tylenchoidea</taxon>
        <taxon>Heteroderidae</taxon>
        <taxon>Heteroderinae</taxon>
        <taxon>Heterodera</taxon>
    </lineage>
</organism>
<evidence type="ECO:0000256" key="1">
    <source>
        <dbReference type="ARBA" id="ARBA00004245"/>
    </source>
</evidence>
<reference evidence="7 8" key="1">
    <citation type="submission" date="2024-10" db="EMBL/GenBank/DDBJ databases">
        <authorList>
            <person name="Kim D."/>
        </authorList>
    </citation>
    <scope>NUCLEOTIDE SEQUENCE [LARGE SCALE GENOMIC DNA]</scope>
    <source>
        <strain evidence="7">Taebaek</strain>
    </source>
</reference>
<keyword evidence="3" id="KW-0206">Cytoskeleton</keyword>
<evidence type="ECO:0000256" key="5">
    <source>
        <dbReference type="SAM" id="MobiDB-lite"/>
    </source>
</evidence>
<feature type="coiled-coil region" evidence="4">
    <location>
        <begin position="1032"/>
        <end position="1066"/>
    </location>
</feature>
<feature type="coiled-coil region" evidence="4">
    <location>
        <begin position="2537"/>
        <end position="2605"/>
    </location>
</feature>
<feature type="coiled-coil region" evidence="4">
    <location>
        <begin position="1459"/>
        <end position="1486"/>
    </location>
</feature>
<feature type="coiled-coil region" evidence="4">
    <location>
        <begin position="1536"/>
        <end position="1563"/>
    </location>
</feature>
<proteinExistence type="predicted"/>
<dbReference type="PROSITE" id="PS51460">
    <property type="entry name" value="GAR"/>
    <property type="match status" value="1"/>
</dbReference>
<evidence type="ECO:0000259" key="6">
    <source>
        <dbReference type="PROSITE" id="PS51460"/>
    </source>
</evidence>
<dbReference type="PANTHER" id="PTHR23169:SF23">
    <property type="entry name" value="SHORT STOP, ISOFORM H"/>
    <property type="match status" value="1"/>
</dbReference>
<evidence type="ECO:0000313" key="8">
    <source>
        <dbReference type="Proteomes" id="UP001620645"/>
    </source>
</evidence>
<feature type="coiled-coil region" evidence="4">
    <location>
        <begin position="713"/>
        <end position="747"/>
    </location>
</feature>
<dbReference type="SUPFAM" id="SSF143575">
    <property type="entry name" value="GAS2 domain-like"/>
    <property type="match status" value="1"/>
</dbReference>
<feature type="coiled-coil region" evidence="4">
    <location>
        <begin position="2409"/>
        <end position="2477"/>
    </location>
</feature>
<feature type="compositionally biased region" description="Low complexity" evidence="5">
    <location>
        <begin position="3380"/>
        <end position="3390"/>
    </location>
</feature>
<dbReference type="Gene3D" id="3.30.920.20">
    <property type="entry name" value="Gas2-like domain"/>
    <property type="match status" value="1"/>
</dbReference>
<feature type="region of interest" description="Disordered" evidence="5">
    <location>
        <begin position="3691"/>
        <end position="3725"/>
    </location>
</feature>
<feature type="coiled-coil region" evidence="4">
    <location>
        <begin position="51"/>
        <end position="82"/>
    </location>
</feature>
<evidence type="ECO:0000256" key="2">
    <source>
        <dbReference type="ARBA" id="ARBA00022490"/>
    </source>
</evidence>
<feature type="region of interest" description="Disordered" evidence="5">
    <location>
        <begin position="1"/>
        <end position="38"/>
    </location>
</feature>
<evidence type="ECO:0000256" key="3">
    <source>
        <dbReference type="ARBA" id="ARBA00023212"/>
    </source>
</evidence>
<dbReference type="Pfam" id="PF02187">
    <property type="entry name" value="GAS2"/>
    <property type="match status" value="1"/>
</dbReference>
<dbReference type="GO" id="GO:0005886">
    <property type="term" value="C:plasma membrane"/>
    <property type="evidence" value="ECO:0007669"/>
    <property type="project" value="UniProtKB-SubCell"/>
</dbReference>
<accession>A0ABD2J1B5</accession>
<evidence type="ECO:0000313" key="7">
    <source>
        <dbReference type="EMBL" id="KAL3085371.1"/>
    </source>
</evidence>
<comment type="subcellular location">
    <subcellularLocation>
        <location evidence="1">Cytoplasm</location>
        <location evidence="1">Cytoskeleton</location>
    </subcellularLocation>
</comment>
<dbReference type="InterPro" id="IPR043197">
    <property type="entry name" value="Plakin"/>
</dbReference>
<feature type="coiled-coil region" evidence="4">
    <location>
        <begin position="1343"/>
        <end position="1377"/>
    </location>
</feature>
<dbReference type="Pfam" id="PF00435">
    <property type="entry name" value="Spectrin"/>
    <property type="match status" value="8"/>
</dbReference>
<sequence length="3842" mass="433991">MRICKIKRHIQHQHQQQSNQKLHKWRPPSPRPRVSTQSPFCPHQEAVHVQSVRQNAQLHALLAELARLQRDQEEQLKHQQLDSAEDSRAVRDKFMEMREQLHARARHVEESIAEADRLCTEGAQTLSPDQFHVLKESRQRLHATFESLLRQTDTALSRLDGVTALLLEFASRTSVFQSWVFERGRELDALRAASGDPARLDDSRKQFKELTEHILSKRGELSAIAQLAQRIEGEISAYLAELSRRNESPAPGLQRHHCVEAAQRAQDDYEALLGAKQELSQLLRRVANCSMQYEQKVEEVNGWMAELERAISHANVGTSGATADRLDLLSRLNQKAVEGQPRIEAVEAAGKQLDEATAQTDAHQRLQAEHADHLAQVRNRFRTLSDRLRDSVDGARAEITRREGLARGLQQMDEWLNMQERKLARPRAIPLSAGKLSELKYEDQLERGELDNRAKTLAELGELLGTERHGPHEQLGRHFGTVTDRFWRVEAMARAQSDNLRDAVEAFEQWQHADEALAERMAALSDAIVQLSAADVDGAERLGAELDSVERREWAKLDELANQMVQMPNVEQTDHLTRKMRSNESQLARIRRDLAAKLESGEKTSELLRKFRENAHKIETDLAEVESRIHTNLSDISSPPPAPSNLINFDQQRGECKALGQRLISAGRELKELEELGSMFIQSGGIGASKRRSTEMDESAGGGAGLIGMTRQLFELHRKKDELDRALMEIESRIERRNDERQKWETDRDALNAWLEQERARLASAWRALAWEPSSLSSQLAEVQDGQQRLRHNQHRLTQLKLNMDQQIGGPGGVDQHEMKAAMDKLERQWHGVESGWSGMDKCISIAGGLAKEADRLEKWVDAKSRLADQCVVSAADVKLMDSQLAIAKMLLAEFVDERPHWERFNDDAAEAVRLADSEQFCAKIVCRVDELNRRWRQLEQRLATRVNELSESRRTADEFDALARDLQRKVRSVEQSLNEATALRCQENADQRHKLEHEQSQLVAQLGPALEQLREKGTHLVQSPVSTATLRSDVEERVDNVAKMVHELETKLASIRKAAENESAAEDELLAELGTLISWAREQKADLDAEAPIAAEAGRLSAQIEQFRPKYEQILAREGQVIVLGSKATSILAKTPSTALKERVFALNEVWPSLHSTAKKRQEKLDRVKRAADELVEAEQSVKSELNKLREETKLTTPDSLSMPVLESLQQRLHALGPGVDSVFTVMDKLERALGGDSGAETKKHRLALEQLRRDYSALVSECNSALDQARSKEALKARFDADTDSLRSLLEDTTHKLHNDLIGKDALKLAISDFDARWTTAFGQLNSDLNRLRPLMDSAEAAKLEAISDDLAESAKQLRTKAAQRMAEIEQEEGRVGNLLERTTNLANDVSVVGEKIASLSPIAREQNALREQLAECDQTSAEIEHMVDNVAKLGNEWQQIVDDAATGSGGIGPAQAKSAKSNLQKMEKQLEKHRDELAQRRRCISDVARRVDELDSDVATLLADIQRVSVHDVLSQPLGTDVNALRAQQEVLKMLKNEEMSELADRKERTERECKELIKGVGPGISTDKLEDHLRSLSSAWQQLASSDVERKERELEAAVQALGSFREAQQSLLNWLEQTEQLIADQNPPSTDYKVVRAQLQNQEFQFKLVEDKRPNIEGFMELAQKLEQMSGEETNRAQLKMAREQIASRYSDLLDSVNARHQQLEDALILSQEWAKQKRQLANFLDESERQLHAFEHIPTDAQKMEEQTQLLDQLQQVTDQQRADFDRLVELGTELAQMVSLEEGQELDADMHQLITRYDTLGTRLGQIGQLMGTLAEDIAQFLQSTEQLLNWLKEVEDEMHKFDDPSTEPEELGRQSDELATLVASIADQGQLVTQVVEISQELCAHTSGAEALSLQFRTDNLRQRYTRLADEAASRITVLEKALPLAEDLKEGMAELVEHLDGVEEDLRNLGQVTLEEQFQLVNTIDADLGPAREQLDALHGVCVELQRLVTEQRAAKLAREFADLHKRFTTGADSVSRKADQLRQAERQSRHTFDVLDFWVDWFNDVQEQIVQADKPAVDLEQLRQQLRQQHALNQEIVAEKNGLRDMVVEATKVARELSSTLGGQEGQDAMMAKVERAKRLADETMELGTERVAELEQAFALCKELDAEYTELNEWMDGVEKELQACEPITLGIAAKALLAQQQHNNSMLQQIQSQRPMVAKFERNVAGLSELCSEADEQNLKQIAENVAERFDDLATAFRERGDALSTSIEQCSQLTDRLNIFLTNLSNALDQLRAQEAPSCRPAVLRRQIDENGAIFDLLRQKEDHFRAMKAQAQDVLTRAGPNQQQMVADMAQRLEEMDQRWLELHSGAEYRRTHLEALLPITEHFWAQLDKVQQHIGTVRQRADTFGAGAERAGDEQAADDQEDHLEEQLQQRQNELQALQNAIEECAVDMQQVTTDGLELCARMDAEEERSFVQQHLAMLQAQWDTLLAQYTQISGNLSTTMDQALQFYTLLQQLTAFLADKEAQADAILLGKDAQQMSVEAIRDQLRMLEDLRRELDEWALSREQLNQMGAELCAMPGTQSQAPSIRVALADLKQRWARLYAQLRDAQQHLERSLLDMGQLAHANDQMMAWLAKTEQLLATLDTSSDGGLKHVEIEQCKLRMIQNDIAAHQPSFEAIQATGLKMMQQDPQCAVATQSMLDQLAQRWASVGHQAEQAWVELERARAEANSHSDDLNKWAVWLTDLLTELRTNRPIGGLPETAMAQLDEFRVVQADVEQRRGELEECISRLDEQLAAAAVDGASAGGSAAGAGGGADQWLAGQQRKLRTDWTTAQQKLVEREARLRQALEDALQLAHGMQGVQDWLHGAEEHLAMVPQLSKLVEPLSAQLQHHQAFHAELGERVEQMKELNNKGIRIQLSCEKKDAIPMKNRLVSLKHRMDKLGQRSGERLKSLTMALDESRLFFDSRRDLLHWTEDQHRWLREREAAEPSSTGTGERIREALTEHRTLADALQRKTGVYDEVRRRGSALAEHAPPSEKMQLDEANEEMTRCWEALTRAALRRQRSLEEALIQSGKFDEVLAELLNWLGTVLPPLEAELNTGNFLGDVDTLHTLVKEHHELIEQANTRRENVEKVRERARKILDTNVGDAQELAELERKLTILNDQWDRLNNGTTQRETLLTSSLKKAVDLSELMHDLGTSLQDIEARLRRPTLSWDEKSVLAEQTKLDHLRDEFMAKLPEFEKVMELAKELQRNAHPRAEAPMRELIRGMSTRWELLDQLINDRAEKLRHRLDEIRQHEQMLDELMGFVEEKQGQLELMRDCSDEGQLSRLSTLMDEQQMFKADLHQRQTELDDLLRMANKRLSLIRETSEDTAIVDAAAFAAGDEGATASGAARASAKRRDSHLQQQQPLSPTKRAGSRLKLHDTSSSRGSMDGGGGGTVPLRSSLGTAIDKKRTRRKSDTLHDNWKRLWTDLVQYEQKLNERKAHLQELERLKGFTFDDWRERYLAWNDHGKARVSDLFRRIDKSGTGMVPRKLFIDGILASKFPTTALEMARVADEFDKGDGLIVSREFMNALRFDPKKMRRYEPKTETERIHEEIARETARCTCAHRFPIQHISSDKDRVQYGFGFGGSMKRMVRILRSTVMVRVGGGWEALDGFLAKHDPCRAKGRINVDLLPLVPDDHSRPSGAVDRMELFRRKDSSGSPSTATSSARDVEKLLGYSPGQPGPIMKIREKTERSMAMFKRPPAVAGSDQPQPRRGYDHSIIDDMYGSSRIPRPAADLASNNSSRPASRASDMGSDFGTNGGVTSATPSRIPAPRAQQQKGVRFASGTGGSSDGSGRNTPSVL</sequence>
<evidence type="ECO:0000256" key="4">
    <source>
        <dbReference type="SAM" id="Coils"/>
    </source>
</evidence>
<dbReference type="EMBL" id="JBICCN010000232">
    <property type="protein sequence ID" value="KAL3085371.1"/>
    <property type="molecule type" value="Genomic_DNA"/>
</dbReference>
<keyword evidence="4" id="KW-0175">Coiled coil</keyword>
<dbReference type="SUPFAM" id="SSF47473">
    <property type="entry name" value="EF-hand"/>
    <property type="match status" value="1"/>
</dbReference>
<name>A0ABD2J1B5_HETSC</name>
<dbReference type="SMART" id="SM00150">
    <property type="entry name" value="SPEC"/>
    <property type="match status" value="23"/>
</dbReference>
<dbReference type="InterPro" id="IPR018159">
    <property type="entry name" value="Spectrin/alpha-actinin"/>
</dbReference>
<dbReference type="InterPro" id="IPR002017">
    <property type="entry name" value="Spectrin_repeat"/>
</dbReference>
<dbReference type="Gene3D" id="1.20.58.60">
    <property type="match status" value="17"/>
</dbReference>
<dbReference type="InterPro" id="IPR011992">
    <property type="entry name" value="EF-hand-dom_pair"/>
</dbReference>
<feature type="domain" description="GAR" evidence="6">
    <location>
        <begin position="3584"/>
        <end position="3661"/>
    </location>
</feature>
<dbReference type="PANTHER" id="PTHR23169">
    <property type="entry name" value="ENVOPLAKIN"/>
    <property type="match status" value="1"/>
</dbReference>
<feature type="region of interest" description="Disordered" evidence="5">
    <location>
        <begin position="3741"/>
        <end position="3842"/>
    </location>
</feature>